<reference evidence="6 7" key="1">
    <citation type="submission" date="2016-10" db="EMBL/GenBank/DDBJ databases">
        <authorList>
            <person name="Varghese N."/>
            <person name="Submissions S."/>
        </authorList>
    </citation>
    <scope>NUCLEOTIDE SEQUENCE [LARGE SCALE GENOMIC DNA]</scope>
    <source>
        <strain evidence="6 7">CGMCC 1.3889</strain>
    </source>
</reference>
<dbReference type="PANTHER" id="PTHR43427">
    <property type="entry name" value="CHLORIDE CHANNEL PROTEIN CLC-E"/>
    <property type="match status" value="1"/>
</dbReference>
<keyword evidence="7" id="KW-1185">Reference proteome</keyword>
<keyword evidence="2 5" id="KW-0812">Transmembrane</keyword>
<evidence type="ECO:0000313" key="7">
    <source>
        <dbReference type="Proteomes" id="UP000182818"/>
    </source>
</evidence>
<feature type="transmembrane region" description="Helical" evidence="5">
    <location>
        <begin position="301"/>
        <end position="321"/>
    </location>
</feature>
<dbReference type="Pfam" id="PF00654">
    <property type="entry name" value="Voltage_CLC"/>
    <property type="match status" value="1"/>
</dbReference>
<keyword evidence="4 5" id="KW-0472">Membrane</keyword>
<dbReference type="RefSeq" id="WP_057805086.1">
    <property type="nucleotide sequence ID" value="NZ_BJYP01000007.1"/>
</dbReference>
<comment type="caution">
    <text evidence="6">The sequence shown here is derived from an EMBL/GenBank/DDBJ whole genome shotgun (WGS) entry which is preliminary data.</text>
</comment>
<evidence type="ECO:0000313" key="6">
    <source>
        <dbReference type="EMBL" id="SER24163.1"/>
    </source>
</evidence>
<dbReference type="Proteomes" id="UP000182818">
    <property type="component" value="Unassembled WGS sequence"/>
</dbReference>
<comment type="subcellular location">
    <subcellularLocation>
        <location evidence="1">Membrane</location>
        <topology evidence="1">Multi-pass membrane protein</topology>
    </subcellularLocation>
</comment>
<feature type="transmembrane region" description="Helical" evidence="5">
    <location>
        <begin position="12"/>
        <end position="37"/>
    </location>
</feature>
<feature type="transmembrane region" description="Helical" evidence="5">
    <location>
        <begin position="99"/>
        <end position="126"/>
    </location>
</feature>
<name>A0A1H9MLY0_9LACO</name>
<feature type="transmembrane region" description="Helical" evidence="5">
    <location>
        <begin position="223"/>
        <end position="241"/>
    </location>
</feature>
<evidence type="ECO:0000256" key="4">
    <source>
        <dbReference type="ARBA" id="ARBA00023136"/>
    </source>
</evidence>
<dbReference type="PANTHER" id="PTHR43427:SF12">
    <property type="entry name" value="CHLORIDE TRANSPORTER"/>
    <property type="match status" value="1"/>
</dbReference>
<feature type="transmembrane region" description="Helical" evidence="5">
    <location>
        <begin position="183"/>
        <end position="203"/>
    </location>
</feature>
<evidence type="ECO:0000256" key="3">
    <source>
        <dbReference type="ARBA" id="ARBA00022989"/>
    </source>
</evidence>
<feature type="transmembrane region" description="Helical" evidence="5">
    <location>
        <begin position="49"/>
        <end position="65"/>
    </location>
</feature>
<evidence type="ECO:0000256" key="2">
    <source>
        <dbReference type="ARBA" id="ARBA00022692"/>
    </source>
</evidence>
<dbReference type="InterPro" id="IPR014743">
    <property type="entry name" value="Cl-channel_core"/>
</dbReference>
<feature type="transmembrane region" description="Helical" evidence="5">
    <location>
        <begin position="368"/>
        <end position="392"/>
    </location>
</feature>
<accession>A0A1H9MLY0</accession>
<evidence type="ECO:0000256" key="1">
    <source>
        <dbReference type="ARBA" id="ARBA00004141"/>
    </source>
</evidence>
<dbReference type="CDD" id="cd00400">
    <property type="entry name" value="Voltage_gated_ClC"/>
    <property type="match status" value="1"/>
</dbReference>
<dbReference type="InterPro" id="IPR001807">
    <property type="entry name" value="ClC"/>
</dbReference>
<feature type="transmembrane region" description="Helical" evidence="5">
    <location>
        <begin position="333"/>
        <end position="362"/>
    </location>
</feature>
<feature type="transmembrane region" description="Helical" evidence="5">
    <location>
        <begin position="261"/>
        <end position="281"/>
    </location>
</feature>
<sequence>MKLKLVFVIDCLIMGFMVGVIAALFLTVVDFLINFVWVAIPTFIHAPTYYPLVAGLIGGGLVGIFQRRLAGYPRTIDETIEEFKTANKINYKRDLPRNFIMAIIVLTFGASLGPEAALASILGGLISWIGDRMKLTMIRRNELLDLGIGAMMSAIFYAPLVGVSKSFEKKFVSDQFSSKGRKISLYAITTIAGISGFTLIRYIVPKETVFAIRMPAVVWDSKVLLVILPALLVGIAFGYLFQLFEKISEIIAAQINRPVLLAVLAGLLIGILGMISPYFLFSGEHEVFKFSHEVTTLGLPLILTIAVGKALLTNLCFAFGWRGGKIFPIIFSSTATGFALASLFSYTPGLIVSIVVAASVTIVVKQPYVTGALLLLLFPIQFFPFIIAACLITNKFSKIVNEFQ</sequence>
<organism evidence="6 7">
    <name type="scientific">Pediococcus ethanolidurans</name>
    <dbReference type="NCBI Taxonomy" id="319653"/>
    <lineage>
        <taxon>Bacteria</taxon>
        <taxon>Bacillati</taxon>
        <taxon>Bacillota</taxon>
        <taxon>Bacilli</taxon>
        <taxon>Lactobacillales</taxon>
        <taxon>Lactobacillaceae</taxon>
        <taxon>Pediococcus</taxon>
    </lineage>
</organism>
<evidence type="ECO:0000256" key="5">
    <source>
        <dbReference type="SAM" id="Phobius"/>
    </source>
</evidence>
<gene>
    <name evidence="6" type="ORF">SAMN04487973_10386</name>
</gene>
<keyword evidence="3 5" id="KW-1133">Transmembrane helix</keyword>
<feature type="transmembrane region" description="Helical" evidence="5">
    <location>
        <begin position="146"/>
        <end position="163"/>
    </location>
</feature>
<dbReference type="InterPro" id="IPR050368">
    <property type="entry name" value="ClC-type_chloride_channel"/>
</dbReference>
<dbReference type="GeneID" id="76042724"/>
<proteinExistence type="predicted"/>
<dbReference type="SUPFAM" id="SSF81340">
    <property type="entry name" value="Clc chloride channel"/>
    <property type="match status" value="1"/>
</dbReference>
<dbReference type="Gene3D" id="1.10.3080.10">
    <property type="entry name" value="Clc chloride channel"/>
    <property type="match status" value="1"/>
</dbReference>
<dbReference type="EMBL" id="FOGK01000003">
    <property type="protein sequence ID" value="SER24163.1"/>
    <property type="molecule type" value="Genomic_DNA"/>
</dbReference>
<protein>
    <submittedName>
        <fullName evidence="6">H+/Cl-antiporter ClcA</fullName>
    </submittedName>
</protein>